<reference evidence="2 3" key="1">
    <citation type="journal article" date="2016" name="Genome Announc.">
        <title>Draft Whole-Genome Sequence of Trichoderma gamsii T6085, a Promising Biocontrol Agent of Fusarium Head Blight on Wheat.</title>
        <authorList>
            <person name="Baroncelli R."/>
            <person name="Zapparata A."/>
            <person name="Piaggeschi G."/>
            <person name="Sarrocco S."/>
            <person name="Vannacci G."/>
        </authorList>
    </citation>
    <scope>NUCLEOTIDE SEQUENCE [LARGE SCALE GENOMIC DNA]</scope>
    <source>
        <strain evidence="2 3">T6085</strain>
    </source>
</reference>
<feature type="compositionally biased region" description="Polar residues" evidence="1">
    <location>
        <begin position="161"/>
        <end position="175"/>
    </location>
</feature>
<dbReference type="AlphaFoldDB" id="A0A2P4ZLD6"/>
<accession>A0A2P4ZLD6</accession>
<dbReference type="EMBL" id="JPDN02000020">
    <property type="protein sequence ID" value="PON25106.1"/>
    <property type="molecule type" value="Genomic_DNA"/>
</dbReference>
<organism evidence="2 3">
    <name type="scientific">Trichoderma gamsii</name>
    <dbReference type="NCBI Taxonomy" id="398673"/>
    <lineage>
        <taxon>Eukaryota</taxon>
        <taxon>Fungi</taxon>
        <taxon>Dikarya</taxon>
        <taxon>Ascomycota</taxon>
        <taxon>Pezizomycotina</taxon>
        <taxon>Sordariomycetes</taxon>
        <taxon>Hypocreomycetidae</taxon>
        <taxon>Hypocreales</taxon>
        <taxon>Hypocreaceae</taxon>
        <taxon>Trichoderma</taxon>
    </lineage>
</organism>
<proteinExistence type="predicted"/>
<dbReference type="RefSeq" id="XP_018664068.1">
    <property type="nucleotide sequence ID" value="XM_018802561.1"/>
</dbReference>
<feature type="compositionally biased region" description="Basic and acidic residues" evidence="1">
    <location>
        <begin position="122"/>
        <end position="148"/>
    </location>
</feature>
<dbReference type="GeneID" id="29982644"/>
<feature type="compositionally biased region" description="Polar residues" evidence="1">
    <location>
        <begin position="90"/>
        <end position="102"/>
    </location>
</feature>
<gene>
    <name evidence="2" type="ORF">TGAM01_v206187</name>
</gene>
<evidence type="ECO:0000313" key="3">
    <source>
        <dbReference type="Proteomes" id="UP000054821"/>
    </source>
</evidence>
<keyword evidence="3" id="KW-1185">Reference proteome</keyword>
<sequence>MASDIDEQSLRLGIYLQSQDAVALIKGKQREDEQPPDVEFAAELYKFELQSLHTFYSDRALCRRLSGLGLEDGDPLRGRAYEAQPAPSKPKTTANQGFVSARSSESFTPATAASASVVAKETTNETAREAIEKALKEAIKETSKETTKKTTKRSNGKAASPPSSKNLTLGTSTSVKIVEETTKSLAKP</sequence>
<comment type="caution">
    <text evidence="2">The sequence shown here is derived from an EMBL/GenBank/DDBJ whole genome shotgun (WGS) entry which is preliminary data.</text>
</comment>
<evidence type="ECO:0000313" key="2">
    <source>
        <dbReference type="EMBL" id="PON25106.1"/>
    </source>
</evidence>
<feature type="region of interest" description="Disordered" evidence="1">
    <location>
        <begin position="80"/>
        <end position="188"/>
    </location>
</feature>
<evidence type="ECO:0000256" key="1">
    <source>
        <dbReference type="SAM" id="MobiDB-lite"/>
    </source>
</evidence>
<protein>
    <submittedName>
        <fullName evidence="2">Uncharacterized protein</fullName>
    </submittedName>
</protein>
<name>A0A2P4ZLD6_9HYPO</name>
<feature type="compositionally biased region" description="Low complexity" evidence="1">
    <location>
        <begin position="103"/>
        <end position="121"/>
    </location>
</feature>
<dbReference type="Proteomes" id="UP000054821">
    <property type="component" value="Unassembled WGS sequence"/>
</dbReference>